<keyword evidence="2" id="KW-1185">Reference proteome</keyword>
<dbReference type="InterPro" id="IPR036866">
    <property type="entry name" value="RibonucZ/Hydroxyglut_hydro"/>
</dbReference>
<evidence type="ECO:0000313" key="2">
    <source>
        <dbReference type="Proteomes" id="UP001338125"/>
    </source>
</evidence>
<protein>
    <recommendedName>
        <fullName evidence="3">Nuclear protein Qri2/Nse4</fullName>
    </recommendedName>
</protein>
<evidence type="ECO:0000313" key="1">
    <source>
        <dbReference type="EMBL" id="KAK5990987.1"/>
    </source>
</evidence>
<dbReference type="PANTHER" id="PTHR33835">
    <property type="entry name" value="YALI0C07656P"/>
    <property type="match status" value="1"/>
</dbReference>
<name>A0ABR0SFM5_9HYPO</name>
<accession>A0ABR0SFM5</accession>
<sequence length="273" mass="30502">MSAELIPSNPADVMVIRNITPNVVTLSVPFARFGKLKVGGRGTLVKLTSGTIAVFSPVALTEPVKAKVAEMGSNLGYIVALDYEHHIFISEWAAQYPNARIIGPEGLPEKRQKAEDPKIGKEPFAVVFTKADKRSIKISEEFDTDFDYEYMDGHANKEIVFNYRPDKVLIQADLMFNLPAIEQYSKVPESEMPHGGLFDKVFTGVQSTAGDASWIKRFNWYLGAKDHASYDDSIKVINSWNFTTIIPCHGETIEGNGKEVFCKVFTWHLEGKH</sequence>
<gene>
    <name evidence="1" type="ORF">PT974_09262</name>
</gene>
<dbReference type="Proteomes" id="UP001338125">
    <property type="component" value="Unassembled WGS sequence"/>
</dbReference>
<dbReference type="SUPFAM" id="SSF56281">
    <property type="entry name" value="Metallo-hydrolase/oxidoreductase"/>
    <property type="match status" value="1"/>
</dbReference>
<dbReference type="PANTHER" id="PTHR33835:SF1">
    <property type="entry name" value="METALLO-BETA-LACTAMASE DOMAIN-CONTAINING PROTEIN"/>
    <property type="match status" value="1"/>
</dbReference>
<comment type="caution">
    <text evidence="1">The sequence shown here is derived from an EMBL/GenBank/DDBJ whole genome shotgun (WGS) entry which is preliminary data.</text>
</comment>
<proteinExistence type="predicted"/>
<organism evidence="1 2">
    <name type="scientific">Cladobotryum mycophilum</name>
    <dbReference type="NCBI Taxonomy" id="491253"/>
    <lineage>
        <taxon>Eukaryota</taxon>
        <taxon>Fungi</taxon>
        <taxon>Dikarya</taxon>
        <taxon>Ascomycota</taxon>
        <taxon>Pezizomycotina</taxon>
        <taxon>Sordariomycetes</taxon>
        <taxon>Hypocreomycetidae</taxon>
        <taxon>Hypocreales</taxon>
        <taxon>Hypocreaceae</taxon>
        <taxon>Cladobotryum</taxon>
    </lineage>
</organism>
<dbReference type="EMBL" id="JAVFKD010000014">
    <property type="protein sequence ID" value="KAK5990987.1"/>
    <property type="molecule type" value="Genomic_DNA"/>
</dbReference>
<reference evidence="1 2" key="1">
    <citation type="submission" date="2024-01" db="EMBL/GenBank/DDBJ databases">
        <title>Complete genome of Cladobotryum mycophilum ATHUM6906.</title>
        <authorList>
            <person name="Christinaki A.C."/>
            <person name="Myridakis A.I."/>
            <person name="Kouvelis V.N."/>
        </authorList>
    </citation>
    <scope>NUCLEOTIDE SEQUENCE [LARGE SCALE GENOMIC DNA]</scope>
    <source>
        <strain evidence="1 2">ATHUM6906</strain>
    </source>
</reference>
<dbReference type="Gene3D" id="3.60.15.10">
    <property type="entry name" value="Ribonuclease Z/Hydroxyacylglutathione hydrolase-like"/>
    <property type="match status" value="1"/>
</dbReference>
<dbReference type="InterPro" id="IPR025638">
    <property type="entry name" value="DUF4336"/>
</dbReference>
<evidence type="ECO:0008006" key="3">
    <source>
        <dbReference type="Google" id="ProtNLM"/>
    </source>
</evidence>